<organism evidence="6 7">
    <name type="scientific">Echinococcus granulosus</name>
    <name type="common">Hydatid tapeworm</name>
    <dbReference type="NCBI Taxonomy" id="6210"/>
    <lineage>
        <taxon>Eukaryota</taxon>
        <taxon>Metazoa</taxon>
        <taxon>Spiralia</taxon>
        <taxon>Lophotrochozoa</taxon>
        <taxon>Platyhelminthes</taxon>
        <taxon>Cestoda</taxon>
        <taxon>Eucestoda</taxon>
        <taxon>Cyclophyllidea</taxon>
        <taxon>Taeniidae</taxon>
        <taxon>Echinococcus</taxon>
        <taxon>Echinococcus granulosus group</taxon>
    </lineage>
</organism>
<evidence type="ECO:0000256" key="1">
    <source>
        <dbReference type="ARBA" id="ARBA00023015"/>
    </source>
</evidence>
<dbReference type="SMART" id="SM00501">
    <property type="entry name" value="BRIGHT"/>
    <property type="match status" value="1"/>
</dbReference>
<dbReference type="RefSeq" id="XP_024347278.1">
    <property type="nucleotide sequence ID" value="XM_024498321.1"/>
</dbReference>
<keyword evidence="1" id="KW-0805">Transcription regulation</keyword>
<dbReference type="Proteomes" id="UP000019149">
    <property type="component" value="Unassembled WGS sequence"/>
</dbReference>
<dbReference type="PANTHER" id="PTHR22970">
    <property type="entry name" value="AT-RICH INTERACTIVE DOMAIN-CONTAINING PROTEIN 2"/>
    <property type="match status" value="1"/>
</dbReference>
<dbReference type="OMA" id="GNESTIC"/>
<dbReference type="GeneID" id="36344787"/>
<sequence length="1434" mass="157302">MYSAHIRRISSAPDVKSFETIPDERTFYNLFVNFNRRQRRFHASLPTVRGTPLNLYSLFTSVVKHGGYSKVTEKDLWETVSKDIGCPSACANYSVALRRVYCHYLVAFENESYPHLKNDSLWSQIQDEFHENPGDVFTPPSVERILGIFNPKPAPIHYGMHRSATHLGFASRDLYPTLRCNQVCVFDLSALSLSGLMGQKLIMYQDSRIPSSFDQLPPSQQLEELHSRPHPDNSLELRHVSVLETAEKSLMSGLPNEVDLSLNSVLFLSAVVHSSPATPLRLSSSRNLLQLMLASVGVYEDGPSSLRPLSQAWNSASNLNFDEDAETAGYRVVPPPSPDTTHDLFSPSPSHARQFFGPTGSALGNGCGSDDCLSSNAPLSRVLMVVATLVNCVTPPYLPGLPPPLEEDDDEIEQMMAFASMRGRRAFSGSGGLSETGGRPFRGRSLFPAPGLIPPLSAWRENARFLSSQPCALRFAFLCAYARHSALRQLGLQLVSGLRYPLVPTTSTSTAPTNSATVSIRVPRPLHLNTFTGIELVSLRFLIRCLFQSTDRCDLLAGLNLLTNLLRVPEGVNVECLFAGLPRSLWCRLIQLLCLSDLGLVCAVLEALYTATGMGGFACTRLWGALASADDTVSKRAPSTVFAARRASIHLRPLLAFLSLEGQSMGPGSLHRVKVMQRQPQPVLTPMQPSAPPPSQMVMGQPVMHYPPPFHSHPHSYHHHSRPAAPPPPLQYLPQQAPRHSPPPTSPQPMPNPHLVPSRPFTLPSQTRLTLPPPRSTSSSPSLASLLGPGSVSSPATATSPGGLAVPPQVANVKPEASSLSELTDRLQMPPPQMPPPRRTSTRVNGAAASSTPNRSPHVNGKISTPLINSLVNHRLPQHHYLLSPRKSSSKSLLEEVLNSPSNKNIPPLVNGCGGGSGSGSTIHHIPSIRNDLVVAAAPSIKLVNGESAPVKKQLPVKTEPPLVNGVFHENENVTMRESEKPNKVKVKEESDDDEAEAREGEDDKWMEAKLVEVATFFTHYLCFNRRVGFYYTRKRPRNFALRNRVLKGAFSILPDDTAYSCSPTKRRKVDLKSESTKTAMSSQLQLPPPPPSPPMFVCEWGGCLQRFPVAKQLFLFKSPHLLLLSSSLSSFACDVSFFRTQVSCHVYKCHLKSGLPSASSAVIPAPIERRCCQWADCASTHLPRAPFALMSHVLEHHCSAGELESRRRSIAITSSAPPPPPSYPVSISVPDQSGWAIIKEVETRRLQSDLWVSQCAISGRYYNAAAASGVGGGGRIVPPPREGPVTKHLRVTAALILRNLAKHVPEARRWLLSETPLLCEIAMGTCPGPSSLRTNDAGRIIAQCLSICTSHNLHDLDDFHSHYRHHYSHRRLVLGAAGDEDTDDCPYCCFVDDDYYNDEDDDYCGYYEWSGGRLPLLHRLALLRQRSSVDLDA</sequence>
<feature type="compositionally biased region" description="Pro residues" evidence="4">
    <location>
        <begin position="829"/>
        <end position="838"/>
    </location>
</feature>
<feature type="region of interest" description="Disordered" evidence="4">
    <location>
        <begin position="976"/>
        <end position="1002"/>
    </location>
</feature>
<feature type="compositionally biased region" description="Polar residues" evidence="4">
    <location>
        <begin position="842"/>
        <end position="861"/>
    </location>
</feature>
<gene>
    <name evidence="6" type="ORF">EGR_09072</name>
</gene>
<dbReference type="InterPro" id="IPR052406">
    <property type="entry name" value="Chromatin_Remodeling_Comp"/>
</dbReference>
<dbReference type="EMBL" id="APAU02000130">
    <property type="protein sequence ID" value="EUB56082.1"/>
    <property type="molecule type" value="Genomic_DNA"/>
</dbReference>
<keyword evidence="3" id="KW-0539">Nucleus</keyword>
<evidence type="ECO:0000256" key="4">
    <source>
        <dbReference type="SAM" id="MobiDB-lite"/>
    </source>
</evidence>
<keyword evidence="2" id="KW-0804">Transcription</keyword>
<feature type="compositionally biased region" description="Low complexity" evidence="4">
    <location>
        <begin position="776"/>
        <end position="796"/>
    </location>
</feature>
<dbReference type="InterPro" id="IPR036431">
    <property type="entry name" value="ARID_dom_sf"/>
</dbReference>
<dbReference type="SMART" id="SM01014">
    <property type="entry name" value="ARID"/>
    <property type="match status" value="1"/>
</dbReference>
<dbReference type="InterPro" id="IPR001606">
    <property type="entry name" value="ARID_dom"/>
</dbReference>
<dbReference type="Gene3D" id="1.10.150.60">
    <property type="entry name" value="ARID DNA-binding domain"/>
    <property type="match status" value="1"/>
</dbReference>
<accession>W6UCS0</accession>
<evidence type="ECO:0000313" key="7">
    <source>
        <dbReference type="Proteomes" id="UP000019149"/>
    </source>
</evidence>
<dbReference type="OrthoDB" id="1938591at2759"/>
<feature type="domain" description="ARID" evidence="5">
    <location>
        <begin position="21"/>
        <end position="113"/>
    </location>
</feature>
<reference evidence="6 7" key="1">
    <citation type="journal article" date="2013" name="Nat. Genet.">
        <title>The genome of the hydatid tapeworm Echinococcus granulosus.</title>
        <authorList>
            <person name="Zheng H."/>
            <person name="Zhang W."/>
            <person name="Zhang L."/>
            <person name="Zhang Z."/>
            <person name="Li J."/>
            <person name="Lu G."/>
            <person name="Zhu Y."/>
            <person name="Wang Y."/>
            <person name="Huang Y."/>
            <person name="Liu J."/>
            <person name="Kang H."/>
            <person name="Chen J."/>
            <person name="Wang L."/>
            <person name="Chen A."/>
            <person name="Yu S."/>
            <person name="Gao Z."/>
            <person name="Jin L."/>
            <person name="Gu W."/>
            <person name="Wang Z."/>
            <person name="Zhao L."/>
            <person name="Shi B."/>
            <person name="Wen H."/>
            <person name="Lin R."/>
            <person name="Jones M.K."/>
            <person name="Brejova B."/>
            <person name="Vinar T."/>
            <person name="Zhao G."/>
            <person name="McManus D.P."/>
            <person name="Chen Z."/>
            <person name="Zhou Y."/>
            <person name="Wang S."/>
        </authorList>
    </citation>
    <scope>NUCLEOTIDE SEQUENCE [LARGE SCALE GENOMIC DNA]</scope>
</reference>
<dbReference type="STRING" id="6210.W6UCS0"/>
<feature type="compositionally biased region" description="Basic residues" evidence="4">
    <location>
        <begin position="712"/>
        <end position="722"/>
    </location>
</feature>
<dbReference type="PROSITE" id="PS51011">
    <property type="entry name" value="ARID"/>
    <property type="match status" value="1"/>
</dbReference>
<proteinExistence type="predicted"/>
<name>W6UCS0_ECHGR</name>
<protein>
    <submittedName>
        <fullName evidence="6">AT-rich interactive domain-containing protein 2</fullName>
    </submittedName>
</protein>
<dbReference type="PANTHER" id="PTHR22970:SF14">
    <property type="entry name" value="AT-RICH INTERACTIVE DOMAIN-CONTAINING PROTEIN 2"/>
    <property type="match status" value="1"/>
</dbReference>
<dbReference type="CDD" id="cd16100">
    <property type="entry name" value="ARID"/>
    <property type="match status" value="1"/>
</dbReference>
<evidence type="ECO:0000256" key="2">
    <source>
        <dbReference type="ARBA" id="ARBA00023163"/>
    </source>
</evidence>
<comment type="caution">
    <text evidence="6">The sequence shown here is derived from an EMBL/GenBank/DDBJ whole genome shotgun (WGS) entry which is preliminary data.</text>
</comment>
<dbReference type="KEGG" id="egl:EGR_09072"/>
<dbReference type="Pfam" id="PF01388">
    <property type="entry name" value="ARID"/>
    <property type="match status" value="1"/>
</dbReference>
<evidence type="ECO:0000256" key="3">
    <source>
        <dbReference type="ARBA" id="ARBA00023242"/>
    </source>
</evidence>
<evidence type="ECO:0000259" key="5">
    <source>
        <dbReference type="PROSITE" id="PS51011"/>
    </source>
</evidence>
<dbReference type="GO" id="GO:0003677">
    <property type="term" value="F:DNA binding"/>
    <property type="evidence" value="ECO:0007669"/>
    <property type="project" value="InterPro"/>
</dbReference>
<dbReference type="CTD" id="36344787"/>
<dbReference type="SUPFAM" id="SSF46774">
    <property type="entry name" value="ARID-like"/>
    <property type="match status" value="1"/>
</dbReference>
<evidence type="ECO:0000313" key="6">
    <source>
        <dbReference type="EMBL" id="EUB56082.1"/>
    </source>
</evidence>
<feature type="compositionally biased region" description="Pro residues" evidence="4">
    <location>
        <begin position="740"/>
        <end position="754"/>
    </location>
</feature>
<feature type="compositionally biased region" description="Basic and acidic residues" evidence="4">
    <location>
        <begin position="976"/>
        <end position="989"/>
    </location>
</feature>
<keyword evidence="7" id="KW-1185">Reference proteome</keyword>
<feature type="region of interest" description="Disordered" evidence="4">
    <location>
        <begin position="683"/>
        <end position="861"/>
    </location>
</feature>